<dbReference type="Proteomes" id="UP000267289">
    <property type="component" value="Unassembled WGS sequence"/>
</dbReference>
<evidence type="ECO:0000313" key="2">
    <source>
        <dbReference type="Proteomes" id="UP000267289"/>
    </source>
</evidence>
<organism evidence="1 2">
    <name type="scientific">Mycobacterium innocens</name>
    <dbReference type="NCBI Taxonomy" id="2341083"/>
    <lineage>
        <taxon>Bacteria</taxon>
        <taxon>Bacillati</taxon>
        <taxon>Actinomycetota</taxon>
        <taxon>Actinomycetes</taxon>
        <taxon>Mycobacteriales</taxon>
        <taxon>Mycobacteriaceae</taxon>
        <taxon>Mycobacterium</taxon>
    </lineage>
</organism>
<name>A0A498Q3E2_9MYCO</name>
<reference evidence="1 2" key="1">
    <citation type="submission" date="2018-09" db="EMBL/GenBank/DDBJ databases">
        <authorList>
            <person name="Tagini F."/>
        </authorList>
    </citation>
    <scope>NUCLEOTIDE SEQUENCE [LARGE SCALE GENOMIC DNA]</scope>
    <source>
        <strain evidence="1 2">MK13</strain>
    </source>
</reference>
<protein>
    <submittedName>
        <fullName evidence="1">Uncharacterized protein</fullName>
    </submittedName>
</protein>
<proteinExistence type="predicted"/>
<evidence type="ECO:0000313" key="1">
    <source>
        <dbReference type="EMBL" id="VBA40688.1"/>
    </source>
</evidence>
<keyword evidence="2" id="KW-1185">Reference proteome</keyword>
<dbReference type="AlphaFoldDB" id="A0A498Q3E2"/>
<gene>
    <name evidence="1" type="ORF">LAUMK13_03183</name>
</gene>
<dbReference type="EMBL" id="UPHQ01000165">
    <property type="protein sequence ID" value="VBA40688.1"/>
    <property type="molecule type" value="Genomic_DNA"/>
</dbReference>
<accession>A0A498Q3E2</accession>
<sequence>MTRLEIDIGWRSARPDRYRSVMRWFAVSAGVVAELAKGARELAA</sequence>